<sequence>MRAAGRKDDRPVRIVSTVEQPASDRSSARRHASPSHADAPDPPSPPDPGLVLKALVKTLKSNEFQSAPQLQAFLSFVVHAALDKRMEQIKGYTIAVEALGRSPDFNPVTDPIVRVEAARLRRRLDRYYAGTGVNDQVRIYIPKGSYAPVFNWACEKDLARSRPAKPLRLPVSDPEPEQSPQQDSQGSSAFETSRSGPAILETAADATARSHREETSALPASDAGPDDLGQRIPLVPAAFIGVTCFLAGYLAALI</sequence>
<protein>
    <submittedName>
        <fullName evidence="3">Uncharacterized protein</fullName>
    </submittedName>
</protein>
<keyword evidence="2" id="KW-0472">Membrane</keyword>
<accession>A0ABY1P2F3</accession>
<organism evidence="3 4">
    <name type="scientific">Roseibium denhamense</name>
    <dbReference type="NCBI Taxonomy" id="76305"/>
    <lineage>
        <taxon>Bacteria</taxon>
        <taxon>Pseudomonadati</taxon>
        <taxon>Pseudomonadota</taxon>
        <taxon>Alphaproteobacteria</taxon>
        <taxon>Hyphomicrobiales</taxon>
        <taxon>Stappiaceae</taxon>
        <taxon>Roseibium</taxon>
    </lineage>
</organism>
<feature type="region of interest" description="Disordered" evidence="1">
    <location>
        <begin position="165"/>
        <end position="226"/>
    </location>
</feature>
<feature type="compositionally biased region" description="Basic and acidic residues" evidence="1">
    <location>
        <begin position="1"/>
        <end position="12"/>
    </location>
</feature>
<dbReference type="EMBL" id="FXTT01000003">
    <property type="protein sequence ID" value="SMP24442.1"/>
    <property type="molecule type" value="Genomic_DNA"/>
</dbReference>
<reference evidence="3 4" key="1">
    <citation type="submission" date="2017-05" db="EMBL/GenBank/DDBJ databases">
        <authorList>
            <person name="Varghese N."/>
            <person name="Submissions S."/>
        </authorList>
    </citation>
    <scope>NUCLEOTIDE SEQUENCE [LARGE SCALE GENOMIC DNA]</scope>
    <source>
        <strain evidence="3 4">DSM 15949</strain>
    </source>
</reference>
<proteinExistence type="predicted"/>
<dbReference type="Proteomes" id="UP001157914">
    <property type="component" value="Unassembled WGS sequence"/>
</dbReference>
<evidence type="ECO:0000313" key="3">
    <source>
        <dbReference type="EMBL" id="SMP24442.1"/>
    </source>
</evidence>
<feature type="compositionally biased region" description="Low complexity" evidence="1">
    <location>
        <begin position="178"/>
        <end position="188"/>
    </location>
</feature>
<evidence type="ECO:0000256" key="2">
    <source>
        <dbReference type="SAM" id="Phobius"/>
    </source>
</evidence>
<keyword evidence="2" id="KW-1133">Transmembrane helix</keyword>
<feature type="region of interest" description="Disordered" evidence="1">
    <location>
        <begin position="1"/>
        <end position="49"/>
    </location>
</feature>
<gene>
    <name evidence="3" type="ORF">SAMN06265374_2443</name>
</gene>
<evidence type="ECO:0000256" key="1">
    <source>
        <dbReference type="SAM" id="MobiDB-lite"/>
    </source>
</evidence>
<keyword evidence="4" id="KW-1185">Reference proteome</keyword>
<keyword evidence="2" id="KW-0812">Transmembrane</keyword>
<evidence type="ECO:0000313" key="4">
    <source>
        <dbReference type="Proteomes" id="UP001157914"/>
    </source>
</evidence>
<comment type="caution">
    <text evidence="3">The sequence shown here is derived from an EMBL/GenBank/DDBJ whole genome shotgun (WGS) entry which is preliminary data.</text>
</comment>
<name>A0ABY1P2F3_9HYPH</name>
<feature type="transmembrane region" description="Helical" evidence="2">
    <location>
        <begin position="234"/>
        <end position="253"/>
    </location>
</feature>